<comment type="subcellular location">
    <subcellularLocation>
        <location evidence="1">Membrane</location>
        <topology evidence="1">Multi-pass membrane protein</topology>
    </subcellularLocation>
</comment>
<accession>A0A8S4QR90</accession>
<comment type="caution">
    <text evidence="6">The sequence shown here is derived from an EMBL/GenBank/DDBJ whole genome shotgun (WGS) entry which is preliminary data.</text>
</comment>
<feature type="transmembrane region" description="Helical" evidence="5">
    <location>
        <begin position="109"/>
        <end position="129"/>
    </location>
</feature>
<evidence type="ECO:0000256" key="4">
    <source>
        <dbReference type="ARBA" id="ARBA00023136"/>
    </source>
</evidence>
<proteinExistence type="predicted"/>
<evidence type="ECO:0000313" key="6">
    <source>
        <dbReference type="EMBL" id="CAH2217336.1"/>
    </source>
</evidence>
<keyword evidence="4 5" id="KW-0472">Membrane</keyword>
<dbReference type="AlphaFoldDB" id="A0A8S4QR90"/>
<dbReference type="OrthoDB" id="10033535at2759"/>
<dbReference type="SUPFAM" id="SSF48652">
    <property type="entry name" value="Tetraspanin"/>
    <property type="match status" value="1"/>
</dbReference>
<dbReference type="Proteomes" id="UP000838756">
    <property type="component" value="Unassembled WGS sequence"/>
</dbReference>
<keyword evidence="3 5" id="KW-1133">Transmembrane helix</keyword>
<evidence type="ECO:0000313" key="7">
    <source>
        <dbReference type="Proteomes" id="UP000838756"/>
    </source>
</evidence>
<dbReference type="GO" id="GO:0005886">
    <property type="term" value="C:plasma membrane"/>
    <property type="evidence" value="ECO:0007669"/>
    <property type="project" value="TreeGrafter"/>
</dbReference>
<feature type="transmembrane region" description="Helical" evidence="5">
    <location>
        <begin position="225"/>
        <end position="252"/>
    </location>
</feature>
<reference evidence="6" key="1">
    <citation type="submission" date="2022-03" db="EMBL/GenBank/DDBJ databases">
        <authorList>
            <person name="Lindestad O."/>
        </authorList>
    </citation>
    <scope>NUCLEOTIDE SEQUENCE</scope>
</reference>
<dbReference type="PANTHER" id="PTHR19282">
    <property type="entry name" value="TETRASPANIN"/>
    <property type="match status" value="1"/>
</dbReference>
<dbReference type="Gene3D" id="1.10.1450.10">
    <property type="entry name" value="Tetraspanin"/>
    <property type="match status" value="1"/>
</dbReference>
<dbReference type="InterPro" id="IPR018499">
    <property type="entry name" value="Tetraspanin/Peripherin"/>
</dbReference>
<name>A0A8S4QR90_9NEOP</name>
<feature type="transmembrane region" description="Helical" evidence="5">
    <location>
        <begin position="36"/>
        <end position="62"/>
    </location>
</feature>
<gene>
    <name evidence="6" type="primary">jg5646</name>
    <name evidence="6" type="ORF">PAEG_LOCUS5250</name>
</gene>
<dbReference type="PRINTS" id="PR00259">
    <property type="entry name" value="TMFOUR"/>
</dbReference>
<dbReference type="Pfam" id="PF00335">
    <property type="entry name" value="Tetraspanin"/>
    <property type="match status" value="1"/>
</dbReference>
<dbReference type="CDD" id="cd03127">
    <property type="entry name" value="tetraspanin_LEL"/>
    <property type="match status" value="1"/>
</dbReference>
<dbReference type="EMBL" id="CAKXAJ010017978">
    <property type="protein sequence ID" value="CAH2217336.1"/>
    <property type="molecule type" value="Genomic_DNA"/>
</dbReference>
<sequence length="303" mass="34241">MRANYPEVEYSMESTPFQWLKMKLRQMWSFLNSTSFLMSTATTLLITTGLSLLTSGIVLLVIAGKYFIFLGDSFFVLPIFITAVAVIIFLTSLLGYYGVKLKKYDLVVAYIAILVIILVFEIIITILGFELSDYAYSRRIINYHMFELMKEYKIGYVEGYETEYWDNMQSELKCCGFNGVNDWGSQIPLSCCHIPSGSQTPFQCTYQNLYQTSCRNRLRWMIADFAYAIGVTCAIVTCLQVVTTALAALIAYKVKHQEETLGEGLLDSPMDRASKTAVGTDYSQYQSIPGGNIYESDTNNVLS</sequence>
<organism evidence="6 7">
    <name type="scientific">Pararge aegeria aegeria</name>
    <dbReference type="NCBI Taxonomy" id="348720"/>
    <lineage>
        <taxon>Eukaryota</taxon>
        <taxon>Metazoa</taxon>
        <taxon>Ecdysozoa</taxon>
        <taxon>Arthropoda</taxon>
        <taxon>Hexapoda</taxon>
        <taxon>Insecta</taxon>
        <taxon>Pterygota</taxon>
        <taxon>Neoptera</taxon>
        <taxon>Endopterygota</taxon>
        <taxon>Lepidoptera</taxon>
        <taxon>Glossata</taxon>
        <taxon>Ditrysia</taxon>
        <taxon>Papilionoidea</taxon>
        <taxon>Nymphalidae</taxon>
        <taxon>Satyrinae</taxon>
        <taxon>Satyrini</taxon>
        <taxon>Parargina</taxon>
        <taxon>Pararge</taxon>
    </lineage>
</organism>
<dbReference type="InterPro" id="IPR008952">
    <property type="entry name" value="Tetraspanin_EC2_sf"/>
</dbReference>
<feature type="transmembrane region" description="Helical" evidence="5">
    <location>
        <begin position="74"/>
        <end position="97"/>
    </location>
</feature>
<keyword evidence="2 5" id="KW-0812">Transmembrane</keyword>
<keyword evidence="7" id="KW-1185">Reference proteome</keyword>
<protein>
    <submittedName>
        <fullName evidence="6">Jg5646 protein</fullName>
    </submittedName>
</protein>
<evidence type="ECO:0000256" key="2">
    <source>
        <dbReference type="ARBA" id="ARBA00022692"/>
    </source>
</evidence>
<evidence type="ECO:0000256" key="5">
    <source>
        <dbReference type="SAM" id="Phobius"/>
    </source>
</evidence>
<evidence type="ECO:0000256" key="3">
    <source>
        <dbReference type="ARBA" id="ARBA00022989"/>
    </source>
</evidence>
<evidence type="ECO:0000256" key="1">
    <source>
        <dbReference type="ARBA" id="ARBA00004141"/>
    </source>
</evidence>
<dbReference type="PANTHER" id="PTHR19282:SF544">
    <property type="entry name" value="TETRASPANIN"/>
    <property type="match status" value="1"/>
</dbReference>